<dbReference type="GO" id="GO:0140359">
    <property type="term" value="F:ABC-type transporter activity"/>
    <property type="evidence" value="ECO:0007669"/>
    <property type="project" value="InterPro"/>
</dbReference>
<dbReference type="PANTHER" id="PTHR24222">
    <property type="entry name" value="ABC TRANSPORTER B FAMILY"/>
    <property type="match status" value="1"/>
</dbReference>
<keyword evidence="4 5" id="KW-0472">Membrane</keyword>
<dbReference type="SUPFAM" id="SSF90123">
    <property type="entry name" value="ABC transporter transmembrane region"/>
    <property type="match status" value="1"/>
</dbReference>
<dbReference type="STRING" id="49390.A0A068VMV6"/>
<proteinExistence type="predicted"/>
<keyword evidence="3 5" id="KW-1133">Transmembrane helix</keyword>
<accession>A0A068VMV6</accession>
<dbReference type="Pfam" id="PF00664">
    <property type="entry name" value="ABC_membrane"/>
    <property type="match status" value="1"/>
</dbReference>
<evidence type="ECO:0000313" key="7">
    <source>
        <dbReference type="EMBL" id="CDP21957.1"/>
    </source>
</evidence>
<dbReference type="InterPro" id="IPR039421">
    <property type="entry name" value="Type_1_exporter"/>
</dbReference>
<dbReference type="PROSITE" id="PS50929">
    <property type="entry name" value="ABC_TM1F"/>
    <property type="match status" value="1"/>
</dbReference>
<feature type="domain" description="ABC transmembrane type-1" evidence="6">
    <location>
        <begin position="59"/>
        <end position="249"/>
    </location>
</feature>
<dbReference type="PhylomeDB" id="A0A068VMV6"/>
<evidence type="ECO:0000256" key="1">
    <source>
        <dbReference type="ARBA" id="ARBA00004141"/>
    </source>
</evidence>
<evidence type="ECO:0000313" key="8">
    <source>
        <dbReference type="Proteomes" id="UP000295252"/>
    </source>
</evidence>
<dbReference type="EMBL" id="HG747371">
    <property type="protein sequence ID" value="CDP21957.1"/>
    <property type="molecule type" value="Genomic_DNA"/>
</dbReference>
<organism evidence="7 8">
    <name type="scientific">Coffea canephora</name>
    <name type="common">Robusta coffee</name>
    <dbReference type="NCBI Taxonomy" id="49390"/>
    <lineage>
        <taxon>Eukaryota</taxon>
        <taxon>Viridiplantae</taxon>
        <taxon>Streptophyta</taxon>
        <taxon>Embryophyta</taxon>
        <taxon>Tracheophyta</taxon>
        <taxon>Spermatophyta</taxon>
        <taxon>Magnoliopsida</taxon>
        <taxon>eudicotyledons</taxon>
        <taxon>Gunneridae</taxon>
        <taxon>Pentapetalae</taxon>
        <taxon>asterids</taxon>
        <taxon>lamiids</taxon>
        <taxon>Gentianales</taxon>
        <taxon>Rubiaceae</taxon>
        <taxon>Ixoroideae</taxon>
        <taxon>Gardenieae complex</taxon>
        <taxon>Bertiereae - Coffeeae clade</taxon>
        <taxon>Coffeeae</taxon>
        <taxon>Coffea</taxon>
    </lineage>
</organism>
<evidence type="ECO:0000256" key="4">
    <source>
        <dbReference type="ARBA" id="ARBA00023136"/>
    </source>
</evidence>
<feature type="transmembrane region" description="Helical" evidence="5">
    <location>
        <begin position="113"/>
        <end position="134"/>
    </location>
</feature>
<dbReference type="InParanoid" id="A0A068VMV6"/>
<dbReference type="OMA" id="NNDACAY"/>
<dbReference type="Gene3D" id="1.20.1560.10">
    <property type="entry name" value="ABC transporter type 1, transmembrane domain"/>
    <property type="match status" value="1"/>
</dbReference>
<feature type="non-terminal residue" evidence="7">
    <location>
        <position position="249"/>
    </location>
</feature>
<gene>
    <name evidence="7" type="ORF">GSCOC_T00002017001</name>
</gene>
<evidence type="ECO:0000259" key="6">
    <source>
        <dbReference type="PROSITE" id="PS50929"/>
    </source>
</evidence>
<dbReference type="Proteomes" id="UP000295252">
    <property type="component" value="Unassembled WGS sequence"/>
</dbReference>
<evidence type="ECO:0000256" key="2">
    <source>
        <dbReference type="ARBA" id="ARBA00022692"/>
    </source>
</evidence>
<protein>
    <submittedName>
        <fullName evidence="7">DH200=94 genomic scaffold, scaffold_8287</fullName>
    </submittedName>
</protein>
<keyword evidence="2 5" id="KW-0812">Transmembrane</keyword>
<dbReference type="GO" id="GO:0005524">
    <property type="term" value="F:ATP binding"/>
    <property type="evidence" value="ECO:0007669"/>
    <property type="project" value="InterPro"/>
</dbReference>
<dbReference type="Gramene" id="CDP21957">
    <property type="protein sequence ID" value="CDP21957"/>
    <property type="gene ID" value="GSCOC_T00002017001"/>
</dbReference>
<evidence type="ECO:0000256" key="5">
    <source>
        <dbReference type="SAM" id="Phobius"/>
    </source>
</evidence>
<dbReference type="OrthoDB" id="1925018at2759"/>
<dbReference type="PANTHER" id="PTHR24222:SF63">
    <property type="entry name" value="ATP BINDING CASSETTE SUBFAMILY B"/>
    <property type="match status" value="1"/>
</dbReference>
<dbReference type="InterPro" id="IPR011527">
    <property type="entry name" value="ABC1_TM_dom"/>
</dbReference>
<dbReference type="GO" id="GO:0005886">
    <property type="term" value="C:plasma membrane"/>
    <property type="evidence" value="ECO:0007669"/>
    <property type="project" value="TreeGrafter"/>
</dbReference>
<dbReference type="AlphaFoldDB" id="A0A068VMV6"/>
<evidence type="ECO:0000256" key="3">
    <source>
        <dbReference type="ARBA" id="ARBA00022989"/>
    </source>
</evidence>
<comment type="subcellular location">
    <subcellularLocation>
        <location evidence="1">Membrane</location>
        <topology evidence="1">Multi-pass membrane protein</topology>
    </subcellularLocation>
</comment>
<keyword evidence="8" id="KW-1185">Reference proteome</keyword>
<name>A0A068VMV6_COFCA</name>
<feature type="transmembrane region" description="Helical" evidence="5">
    <location>
        <begin position="210"/>
        <end position="230"/>
    </location>
</feature>
<reference evidence="8" key="1">
    <citation type="journal article" date="2014" name="Science">
        <title>The coffee genome provides insight into the convergent evolution of caffeine biosynthesis.</title>
        <authorList>
            <person name="Denoeud F."/>
            <person name="Carretero-Paulet L."/>
            <person name="Dereeper A."/>
            <person name="Droc G."/>
            <person name="Guyot R."/>
            <person name="Pietrella M."/>
            <person name="Zheng C."/>
            <person name="Alberti A."/>
            <person name="Anthony F."/>
            <person name="Aprea G."/>
            <person name="Aury J.M."/>
            <person name="Bento P."/>
            <person name="Bernard M."/>
            <person name="Bocs S."/>
            <person name="Campa C."/>
            <person name="Cenci A."/>
            <person name="Combes M.C."/>
            <person name="Crouzillat D."/>
            <person name="Da Silva C."/>
            <person name="Daddiego L."/>
            <person name="De Bellis F."/>
            <person name="Dussert S."/>
            <person name="Garsmeur O."/>
            <person name="Gayraud T."/>
            <person name="Guignon V."/>
            <person name="Jahn K."/>
            <person name="Jamilloux V."/>
            <person name="Joet T."/>
            <person name="Labadie K."/>
            <person name="Lan T."/>
            <person name="Leclercq J."/>
            <person name="Lepelley M."/>
            <person name="Leroy T."/>
            <person name="Li L.T."/>
            <person name="Librado P."/>
            <person name="Lopez L."/>
            <person name="Munoz A."/>
            <person name="Noel B."/>
            <person name="Pallavicini A."/>
            <person name="Perrotta G."/>
            <person name="Poncet V."/>
            <person name="Pot D."/>
            <person name="Priyono X."/>
            <person name="Rigoreau M."/>
            <person name="Rouard M."/>
            <person name="Rozas J."/>
            <person name="Tranchant-Dubreuil C."/>
            <person name="VanBuren R."/>
            <person name="Zhang Q."/>
            <person name="Andrade A.C."/>
            <person name="Argout X."/>
            <person name="Bertrand B."/>
            <person name="de Kochko A."/>
            <person name="Graziosi G."/>
            <person name="Henry R.J."/>
            <person name="Jayarama X."/>
            <person name="Ming R."/>
            <person name="Nagai C."/>
            <person name="Rounsley S."/>
            <person name="Sankoff D."/>
            <person name="Giuliano G."/>
            <person name="Albert V.A."/>
            <person name="Wincker P."/>
            <person name="Lashermes P."/>
        </authorList>
    </citation>
    <scope>NUCLEOTIDE SEQUENCE [LARGE SCALE GENOMIC DNA]</scope>
    <source>
        <strain evidence="8">cv. DH200-94</strain>
    </source>
</reference>
<dbReference type="InterPro" id="IPR036640">
    <property type="entry name" value="ABC1_TM_sf"/>
</dbReference>
<feature type="transmembrane region" description="Helical" evidence="5">
    <location>
        <begin position="55"/>
        <end position="75"/>
    </location>
</feature>
<sequence>MTEETCLDGSTVNYQNTSLKASGNQENPDNGRKEKEMADKVPFYKLFSFADPADYVLMVVGTVAATGAGICLFLTTGTLGEMLNSFGETLDRKQVVHEVSKVYILSTPVSSKYVYLALGFGVASFSQVACWTVTGQRQAARIRSLYLQSLFTQEIAFFDKETSTGDIIERISVDTFTIQDAIGEKVGRFIQLSASVVGGFASAFNKGWLLSLVLLSSIPPLILTSSVTIIQPAKQASRGQAAYSVAATV</sequence>